<dbReference type="GO" id="GO:0016787">
    <property type="term" value="F:hydrolase activity"/>
    <property type="evidence" value="ECO:0007669"/>
    <property type="project" value="UniProtKB-KW"/>
</dbReference>
<dbReference type="SUPFAM" id="SSF53474">
    <property type="entry name" value="alpha/beta-Hydrolases"/>
    <property type="match status" value="1"/>
</dbReference>
<name>A0A9D9GV48_9GAMM</name>
<evidence type="ECO:0000313" key="2">
    <source>
        <dbReference type="Proteomes" id="UP000823631"/>
    </source>
</evidence>
<reference evidence="1" key="1">
    <citation type="submission" date="2020-10" db="EMBL/GenBank/DDBJ databases">
        <authorList>
            <person name="Gilroy R."/>
        </authorList>
    </citation>
    <scope>NUCLEOTIDE SEQUENCE</scope>
    <source>
        <strain evidence="1">17213</strain>
    </source>
</reference>
<dbReference type="InterPro" id="IPR029058">
    <property type="entry name" value="AB_hydrolase_fold"/>
</dbReference>
<protein>
    <submittedName>
        <fullName evidence="1">Alpha/beta hydrolase</fullName>
    </submittedName>
</protein>
<dbReference type="Gene3D" id="3.40.50.1820">
    <property type="entry name" value="alpha/beta hydrolase"/>
    <property type="match status" value="1"/>
</dbReference>
<comment type="caution">
    <text evidence="1">The sequence shown here is derived from an EMBL/GenBank/DDBJ whole genome shotgun (WGS) entry which is preliminary data.</text>
</comment>
<gene>
    <name evidence="1" type="ORF">IAB19_10735</name>
</gene>
<dbReference type="AlphaFoldDB" id="A0A9D9GV48"/>
<reference evidence="1" key="2">
    <citation type="journal article" date="2021" name="PeerJ">
        <title>Extensive microbial diversity within the chicken gut microbiome revealed by metagenomics and culture.</title>
        <authorList>
            <person name="Gilroy R."/>
            <person name="Ravi A."/>
            <person name="Getino M."/>
            <person name="Pursley I."/>
            <person name="Horton D.L."/>
            <person name="Alikhan N.F."/>
            <person name="Baker D."/>
            <person name="Gharbi K."/>
            <person name="Hall N."/>
            <person name="Watson M."/>
            <person name="Adriaenssens E.M."/>
            <person name="Foster-Nyarko E."/>
            <person name="Jarju S."/>
            <person name="Secka A."/>
            <person name="Antonio M."/>
            <person name="Oren A."/>
            <person name="Chaudhuri R.R."/>
            <person name="La Ragione R."/>
            <person name="Hildebrand F."/>
            <person name="Pallen M.J."/>
        </authorList>
    </citation>
    <scope>NUCLEOTIDE SEQUENCE</scope>
    <source>
        <strain evidence="1">17213</strain>
    </source>
</reference>
<sequence length="423" mass="47420">MTDESHLNENLSEVLFKPQRTSLETSLISNSGCPLPDIDYALQSHFGFQKNWYRPVNRFYWTWLGGNLLDIDEALSNIAVSTNKRTRPQCLDTVEEYGPGNWIYEFSAIAQKRVLMAGKAGDPELKAHHLRLASRYFAIAAYPNLKGDVLAAEAAMHSRRHYREVFETSKVCGYYSTETFDYKGSKINAYLHSPDNTELHPCVVVVCSYEQSCTDYFRFFNDYLRPHGMAVLVIEMPGLGSCANIKLDASCSDFIQAAVEHIDKLPFIDSSNIGIFAGGLAALAALRLAILQPALLKGVSVVNPIIDNVFNHPEVMMNVPLCLRSSFANRMDLDASNWDTVVPQTQIFSLKKQGLLTAVAKLNTPVLCHYIKELKITAEDAKLIERSFKNADCRPLETADVSGGSFQTFKRTTEFFIKRFGLN</sequence>
<accession>A0A9D9GV48</accession>
<evidence type="ECO:0000313" key="1">
    <source>
        <dbReference type="EMBL" id="MBO8416845.1"/>
    </source>
</evidence>
<proteinExistence type="predicted"/>
<dbReference type="Pfam" id="PF06500">
    <property type="entry name" value="FrsA-like"/>
    <property type="match status" value="1"/>
</dbReference>
<dbReference type="InterPro" id="IPR010520">
    <property type="entry name" value="FrsA-like"/>
</dbReference>
<dbReference type="Proteomes" id="UP000823631">
    <property type="component" value="Unassembled WGS sequence"/>
</dbReference>
<keyword evidence="1" id="KW-0378">Hydrolase</keyword>
<dbReference type="EMBL" id="JADINH010000215">
    <property type="protein sequence ID" value="MBO8416845.1"/>
    <property type="molecule type" value="Genomic_DNA"/>
</dbReference>
<organism evidence="1 2">
    <name type="scientific">Candidatus Avisuccinivibrio stercorigallinarum</name>
    <dbReference type="NCBI Taxonomy" id="2840704"/>
    <lineage>
        <taxon>Bacteria</taxon>
        <taxon>Pseudomonadati</taxon>
        <taxon>Pseudomonadota</taxon>
        <taxon>Gammaproteobacteria</taxon>
        <taxon>Aeromonadales</taxon>
        <taxon>Succinivibrionaceae</taxon>
        <taxon>Succinivibrionaceae incertae sedis</taxon>
        <taxon>Candidatus Avisuccinivibrio</taxon>
    </lineage>
</organism>